<dbReference type="PRINTS" id="PR00723">
    <property type="entry name" value="SUBTILISIN"/>
</dbReference>
<evidence type="ECO:0000313" key="9">
    <source>
        <dbReference type="Proteomes" id="UP000664545"/>
    </source>
</evidence>
<dbReference type="CDD" id="cd07478">
    <property type="entry name" value="Peptidases_S8_CspA-like"/>
    <property type="match status" value="1"/>
</dbReference>
<dbReference type="SUPFAM" id="SSF52743">
    <property type="entry name" value="Subtilisin-like"/>
    <property type="match status" value="1"/>
</dbReference>
<evidence type="ECO:0000313" key="8">
    <source>
        <dbReference type="EMBL" id="MBN7774534.1"/>
    </source>
</evidence>
<keyword evidence="2 6" id="KW-0645">Protease</keyword>
<dbReference type="Gene3D" id="2.60.120.1290">
    <property type="match status" value="1"/>
</dbReference>
<feature type="active site" description="Charge relay system" evidence="5 6">
    <location>
        <position position="517"/>
    </location>
</feature>
<evidence type="ECO:0000256" key="3">
    <source>
        <dbReference type="ARBA" id="ARBA00022801"/>
    </source>
</evidence>
<name>A0A939DAT1_CLOAM</name>
<dbReference type="InterPro" id="IPR034045">
    <property type="entry name" value="Pep_S8_CspA-like"/>
</dbReference>
<sequence length="586" mass="63771">MYHNGLSSRVYKWRRDYFLNSYSSIEEFIDSPNTVDFVARRTEYFEAFAKENANILLTQTIAGRYVIGYTNRDNFNAVIQSLGTSFISSASLILGLLDIASLEASGITQVQQQPYLNLTGRGVIIGMVDTGIDYTLDVFKYEDGTSKIQFIFDQTIRGNTPAGFYIGTEYTNAQINEALNSEDPFSVVPTTDTDGHGTFLASLAAGRETPEFIGAAPDAELIVVKLKSARPFYREMFLIPPEQENAFESSAVMLGIEYILTKAIELDRPVVICLGIGTSFGSHDGFSIFEEYLTGISNLRGVCVCTSAGNEAQAKHHTQGQVLATEATAAIDLKVGDSSGSAFISIWNGISDRFSVAIRSPTGELIDRVPARTGAQLDTRLILEDSRVTVNYYFPVEGSSGQLTVVRIIDATPGIWTITLYGDIILDGTYHAWLPITGFISPDIEFLAATPYYTVLVPSTMLGSIACGAYNTANNSLYVRSSWGPTRTMAIAPDLVAPGVNVGGYYPTGYGAMSGTSVSTAITAGASALLMQWGIVNGNDPALSTYQIKAYLIRGCSRSETLTYPNNQWGYGRLNLLRTFTLMRNV</sequence>
<protein>
    <submittedName>
        <fullName evidence="8">S8 family peptidase</fullName>
    </submittedName>
</protein>
<evidence type="ECO:0000256" key="1">
    <source>
        <dbReference type="ARBA" id="ARBA00011073"/>
    </source>
</evidence>
<feature type="domain" description="Peptidase S8/S53" evidence="7">
    <location>
        <begin position="453"/>
        <end position="572"/>
    </location>
</feature>
<evidence type="ECO:0000259" key="7">
    <source>
        <dbReference type="Pfam" id="PF00082"/>
    </source>
</evidence>
<accession>A0A939DAT1</accession>
<keyword evidence="4 6" id="KW-0720">Serine protease</keyword>
<dbReference type="EMBL" id="JAFJZZ010000010">
    <property type="protein sequence ID" value="MBN7774534.1"/>
    <property type="molecule type" value="Genomic_DNA"/>
</dbReference>
<keyword evidence="9" id="KW-1185">Reference proteome</keyword>
<dbReference type="InterPro" id="IPR050131">
    <property type="entry name" value="Peptidase_S8_subtilisin-like"/>
</dbReference>
<proteinExistence type="inferred from homology"/>
<dbReference type="Gene3D" id="3.40.50.200">
    <property type="entry name" value="Peptidase S8/S53 domain"/>
    <property type="match status" value="1"/>
</dbReference>
<comment type="caution">
    <text evidence="8">The sequence shown here is derived from an EMBL/GenBank/DDBJ whole genome shotgun (WGS) entry which is preliminary data.</text>
</comment>
<dbReference type="InterPro" id="IPR000209">
    <property type="entry name" value="Peptidase_S8/S53_dom"/>
</dbReference>
<dbReference type="PANTHER" id="PTHR43806:SF11">
    <property type="entry name" value="CEREVISIN-RELATED"/>
    <property type="match status" value="1"/>
</dbReference>
<dbReference type="Pfam" id="PF00082">
    <property type="entry name" value="Peptidase_S8"/>
    <property type="match status" value="2"/>
</dbReference>
<gene>
    <name evidence="8" type="ORF">JYB65_14295</name>
</gene>
<dbReference type="InterPro" id="IPR036852">
    <property type="entry name" value="Peptidase_S8/S53_dom_sf"/>
</dbReference>
<feature type="domain" description="Peptidase S8/S53" evidence="7">
    <location>
        <begin position="120"/>
        <end position="323"/>
    </location>
</feature>
<dbReference type="PANTHER" id="PTHR43806">
    <property type="entry name" value="PEPTIDASE S8"/>
    <property type="match status" value="1"/>
</dbReference>
<organism evidence="8 9">
    <name type="scientific">Clostridium aminobutyricum</name>
    <dbReference type="NCBI Taxonomy" id="33953"/>
    <lineage>
        <taxon>Bacteria</taxon>
        <taxon>Bacillati</taxon>
        <taxon>Bacillota</taxon>
        <taxon>Clostridia</taxon>
        <taxon>Eubacteriales</taxon>
        <taxon>Clostridiaceae</taxon>
        <taxon>Clostridium</taxon>
    </lineage>
</organism>
<evidence type="ECO:0000256" key="4">
    <source>
        <dbReference type="ARBA" id="ARBA00022825"/>
    </source>
</evidence>
<dbReference type="InterPro" id="IPR017310">
    <property type="entry name" value="Pept_S8A_subtilisin_clostridia"/>
</dbReference>
<feature type="active site" description="Charge relay system" evidence="5 6">
    <location>
        <position position="129"/>
    </location>
</feature>
<dbReference type="PIRSF" id="PIRSF037894">
    <property type="entry name" value="Subtilisin_rel_CspABC"/>
    <property type="match status" value="1"/>
</dbReference>
<dbReference type="InterPro" id="IPR015500">
    <property type="entry name" value="Peptidase_S8_subtilisin-rel"/>
</dbReference>
<evidence type="ECO:0000256" key="2">
    <source>
        <dbReference type="ARBA" id="ARBA00022670"/>
    </source>
</evidence>
<dbReference type="PROSITE" id="PS51892">
    <property type="entry name" value="SUBTILASE"/>
    <property type="match status" value="1"/>
</dbReference>
<dbReference type="GO" id="GO:0006508">
    <property type="term" value="P:proteolysis"/>
    <property type="evidence" value="ECO:0007669"/>
    <property type="project" value="UniProtKB-KW"/>
</dbReference>
<dbReference type="GO" id="GO:0004252">
    <property type="term" value="F:serine-type endopeptidase activity"/>
    <property type="evidence" value="ECO:0007669"/>
    <property type="project" value="UniProtKB-UniRule"/>
</dbReference>
<keyword evidence="3 6" id="KW-0378">Hydrolase</keyword>
<comment type="similarity">
    <text evidence="1 6">Belongs to the peptidase S8 family.</text>
</comment>
<dbReference type="Proteomes" id="UP000664545">
    <property type="component" value="Unassembled WGS sequence"/>
</dbReference>
<dbReference type="AlphaFoldDB" id="A0A939DAT1"/>
<evidence type="ECO:0000256" key="6">
    <source>
        <dbReference type="PROSITE-ProRule" id="PRU01240"/>
    </source>
</evidence>
<reference evidence="8" key="1">
    <citation type="submission" date="2021-02" db="EMBL/GenBank/DDBJ databases">
        <title>Abyssanaerobacter marinus gen.nov., sp., nov, anaerobic bacterium isolated from the Onnuri vent field of Indian Ocean and suggestion of Mogibacteriaceae fam. nov., and proposal of reclassification of ambiguous this family's genus member.</title>
        <authorList>
            <person name="Kim Y.J."/>
            <person name="Yang J.-A."/>
        </authorList>
    </citation>
    <scope>NUCLEOTIDE SEQUENCE</scope>
    <source>
        <strain evidence="8">DSM 2634</strain>
    </source>
</reference>
<evidence type="ECO:0000256" key="5">
    <source>
        <dbReference type="PIRSR" id="PIRSR615500-1"/>
    </source>
</evidence>
<feature type="active site" description="Charge relay system" evidence="5 6">
    <location>
        <position position="196"/>
    </location>
</feature>